<organism evidence="1 2">
    <name type="scientific">Granulicella arctica</name>
    <dbReference type="NCBI Taxonomy" id="940613"/>
    <lineage>
        <taxon>Bacteria</taxon>
        <taxon>Pseudomonadati</taxon>
        <taxon>Acidobacteriota</taxon>
        <taxon>Terriglobia</taxon>
        <taxon>Terriglobales</taxon>
        <taxon>Acidobacteriaceae</taxon>
        <taxon>Granulicella</taxon>
    </lineage>
</organism>
<proteinExistence type="predicted"/>
<gene>
    <name evidence="1" type="ORF">HDF17_002157</name>
</gene>
<accession>A0A7Y9PH78</accession>
<reference evidence="1 2" key="1">
    <citation type="submission" date="2020-07" db="EMBL/GenBank/DDBJ databases">
        <title>Genomic Encyclopedia of Type Strains, Phase IV (KMG-V): Genome sequencing to study the core and pangenomes of soil and plant-associated prokaryotes.</title>
        <authorList>
            <person name="Whitman W."/>
        </authorList>
    </citation>
    <scope>NUCLEOTIDE SEQUENCE [LARGE SCALE GENOMIC DNA]</scope>
    <source>
        <strain evidence="1 2">X4EP2</strain>
    </source>
</reference>
<evidence type="ECO:0000313" key="2">
    <source>
        <dbReference type="Proteomes" id="UP000589520"/>
    </source>
</evidence>
<evidence type="ECO:0000313" key="1">
    <source>
        <dbReference type="EMBL" id="NYF79837.1"/>
    </source>
</evidence>
<dbReference type="AlphaFoldDB" id="A0A7Y9PH78"/>
<name>A0A7Y9PH78_9BACT</name>
<dbReference type="Proteomes" id="UP000589520">
    <property type="component" value="Unassembled WGS sequence"/>
</dbReference>
<protein>
    <submittedName>
        <fullName evidence="1">Uncharacterized protein</fullName>
    </submittedName>
</protein>
<dbReference type="EMBL" id="JACCCW010000002">
    <property type="protein sequence ID" value="NYF79837.1"/>
    <property type="molecule type" value="Genomic_DNA"/>
</dbReference>
<sequence length="51" mass="5712">MPLKWRIGGLAWFQEFSMPLIWFLTGEEFGVVDTVVLEAGYVEHVVGAEGV</sequence>
<keyword evidence="2" id="KW-1185">Reference proteome</keyword>
<comment type="caution">
    <text evidence="1">The sequence shown here is derived from an EMBL/GenBank/DDBJ whole genome shotgun (WGS) entry which is preliminary data.</text>
</comment>